<gene>
    <name evidence="1" type="ORF">K8W16_05350</name>
</gene>
<accession>A0A921DSL2</accession>
<name>A0A921DSL2_9BACT</name>
<comment type="caution">
    <text evidence="1">The sequence shown here is derived from an EMBL/GenBank/DDBJ whole genome shotgun (WGS) entry which is preliminary data.</text>
</comment>
<evidence type="ECO:0000313" key="2">
    <source>
        <dbReference type="Proteomes" id="UP000698963"/>
    </source>
</evidence>
<feature type="non-terminal residue" evidence="1">
    <location>
        <position position="1"/>
    </location>
</feature>
<evidence type="ECO:0000313" key="1">
    <source>
        <dbReference type="EMBL" id="HJD97052.1"/>
    </source>
</evidence>
<reference evidence="1" key="1">
    <citation type="journal article" date="2021" name="PeerJ">
        <title>Extensive microbial diversity within the chicken gut microbiome revealed by metagenomics and culture.</title>
        <authorList>
            <person name="Gilroy R."/>
            <person name="Ravi A."/>
            <person name="Getino M."/>
            <person name="Pursley I."/>
            <person name="Horton D.L."/>
            <person name="Alikhan N.F."/>
            <person name="Baker D."/>
            <person name="Gharbi K."/>
            <person name="Hall N."/>
            <person name="Watson M."/>
            <person name="Adriaenssens E.M."/>
            <person name="Foster-Nyarko E."/>
            <person name="Jarju S."/>
            <person name="Secka A."/>
            <person name="Antonio M."/>
            <person name="Oren A."/>
            <person name="Chaudhuri R.R."/>
            <person name="La Ragione R."/>
            <person name="Hildebrand F."/>
            <person name="Pallen M.J."/>
        </authorList>
    </citation>
    <scope>NUCLEOTIDE SEQUENCE</scope>
    <source>
        <strain evidence="1">ChiGjej2B2-19336</strain>
    </source>
</reference>
<dbReference type="EMBL" id="DYZA01000100">
    <property type="protein sequence ID" value="HJD97052.1"/>
    <property type="molecule type" value="Genomic_DNA"/>
</dbReference>
<reference evidence="1" key="2">
    <citation type="submission" date="2021-09" db="EMBL/GenBank/DDBJ databases">
        <authorList>
            <person name="Gilroy R."/>
        </authorList>
    </citation>
    <scope>NUCLEOTIDE SEQUENCE</scope>
    <source>
        <strain evidence="1">ChiGjej2B2-19336</strain>
    </source>
</reference>
<dbReference type="Proteomes" id="UP000698963">
    <property type="component" value="Unassembled WGS sequence"/>
</dbReference>
<proteinExistence type="predicted"/>
<dbReference type="AlphaFoldDB" id="A0A921DSL2"/>
<organism evidence="1 2">
    <name type="scientific">Mailhella massiliensis</name>
    <dbReference type="NCBI Taxonomy" id="1903261"/>
    <lineage>
        <taxon>Bacteria</taxon>
        <taxon>Pseudomonadati</taxon>
        <taxon>Thermodesulfobacteriota</taxon>
        <taxon>Desulfovibrionia</taxon>
        <taxon>Desulfovibrionales</taxon>
        <taxon>Desulfovibrionaceae</taxon>
        <taxon>Mailhella</taxon>
    </lineage>
</organism>
<dbReference type="RefSeq" id="WP_304121857.1">
    <property type="nucleotide sequence ID" value="NZ_DYZA01000100.1"/>
</dbReference>
<protein>
    <submittedName>
        <fullName evidence="1">Uncharacterized protein</fullName>
    </submittedName>
</protein>
<sequence length="83" mass="9410">VSCARIQEDYIVLCRQMQFFTKLFQKFLCTEKRASFSGEACLAFAARGALTGRLGAEIFCGSFLGLLSRARKLKRQFLFTPVF</sequence>